<name>A0AB39L7R9_9MICC</name>
<evidence type="ECO:0008006" key="2">
    <source>
        <dbReference type="Google" id="ProtNLM"/>
    </source>
</evidence>
<reference evidence="1" key="1">
    <citation type="submission" date="2024-07" db="EMBL/GenBank/DDBJ databases">
        <authorList>
            <person name="fu j."/>
        </authorList>
    </citation>
    <scope>NUCLEOTIDE SEQUENCE</scope>
    <source>
        <strain evidence="1">P10A9</strain>
    </source>
</reference>
<dbReference type="EMBL" id="CP163302">
    <property type="protein sequence ID" value="XDP46487.1"/>
    <property type="molecule type" value="Genomic_DNA"/>
</dbReference>
<proteinExistence type="predicted"/>
<protein>
    <recommendedName>
        <fullName evidence="2">HNH endonuclease</fullName>
    </recommendedName>
</protein>
<dbReference type="KEGG" id="spue:AB5L97_05620"/>
<evidence type="ECO:0000313" key="1">
    <source>
        <dbReference type="EMBL" id="XDP46487.1"/>
    </source>
</evidence>
<dbReference type="RefSeq" id="WP_369046802.1">
    <property type="nucleotide sequence ID" value="NZ_CP163302.1"/>
</dbReference>
<dbReference type="AlphaFoldDB" id="A0AB39L7R9"/>
<accession>A0AB39L7R9</accession>
<organism evidence="1">
    <name type="scientific">Sinomonas puerhi</name>
    <dbReference type="NCBI Taxonomy" id="3238584"/>
    <lineage>
        <taxon>Bacteria</taxon>
        <taxon>Bacillati</taxon>
        <taxon>Actinomycetota</taxon>
        <taxon>Actinomycetes</taxon>
        <taxon>Micrococcales</taxon>
        <taxon>Micrococcaceae</taxon>
        <taxon>Sinomonas</taxon>
    </lineage>
</organism>
<gene>
    <name evidence="1" type="ORF">AB5L97_05620</name>
</gene>
<sequence length="258" mass="27800">MFHYAAKKFQALSRVVSNGVEAQRPHAYTGDLDGTLVLVEPVVVDMEISIDRLAELFPPGVGPINKSRKVGRVYISPVPAAIGGPLAGYLSRGSEMVRGPEGSSEGASSLPRGALMPQSTDVIRARCERAEQQFLRMQLLADYGPQCAICGKVLPKDLLVAAHIKRRSECTDVERLDFGAAAMLTCTLGCDSLFENGYLRVDDEGNVRAAATEFAGLSAALSDLDGACCLAFSEATTRNFEFHRNWHANRSAVPQAQL</sequence>